<evidence type="ECO:0000256" key="1">
    <source>
        <dbReference type="ARBA" id="ARBA00022553"/>
    </source>
</evidence>
<dbReference type="Gene3D" id="2.130.10.10">
    <property type="entry name" value="YVTN repeat-like/Quinoprotein amine dehydrogenase"/>
    <property type="match status" value="2"/>
</dbReference>
<dbReference type="FunFam" id="2.130.10.10:FF:000150">
    <property type="entry name" value="Dmx-like 2, isoform CRA_c"/>
    <property type="match status" value="1"/>
</dbReference>
<feature type="region of interest" description="Disordered" evidence="5">
    <location>
        <begin position="445"/>
        <end position="474"/>
    </location>
</feature>
<dbReference type="FunFam" id="2.130.10.10:FF:003548">
    <property type="entry name" value="Dmx-like 2"/>
    <property type="match status" value="1"/>
</dbReference>
<dbReference type="GO" id="GO:0043291">
    <property type="term" value="C:RAVE complex"/>
    <property type="evidence" value="ECO:0007669"/>
    <property type="project" value="TreeGrafter"/>
</dbReference>
<proteinExistence type="predicted"/>
<keyword evidence="2 4" id="KW-0853">WD repeat</keyword>
<dbReference type="PANTHER" id="PTHR13950">
    <property type="entry name" value="RABCONNECTIN-RELATED"/>
    <property type="match status" value="1"/>
</dbReference>
<dbReference type="PROSITE" id="PS50082">
    <property type="entry name" value="WD_REPEATS_2"/>
    <property type="match status" value="1"/>
</dbReference>
<keyword evidence="1" id="KW-0597">Phosphoprotein</keyword>
<feature type="region of interest" description="Disordered" evidence="5">
    <location>
        <begin position="1256"/>
        <end position="1278"/>
    </location>
</feature>
<dbReference type="Ensembl" id="ENSCCRT00015057228.1">
    <property type="protein sequence ID" value="ENSCCRP00015055401.1"/>
    <property type="gene ID" value="ENSCCRG00015018944.1"/>
</dbReference>
<feature type="compositionally biased region" description="Polar residues" evidence="5">
    <location>
        <begin position="920"/>
        <end position="939"/>
    </location>
</feature>
<dbReference type="Proteomes" id="UP000694700">
    <property type="component" value="Unplaced"/>
</dbReference>
<organism evidence="7 8">
    <name type="scientific">Cyprinus carpio</name>
    <name type="common">Common carp</name>
    <dbReference type="NCBI Taxonomy" id="7962"/>
    <lineage>
        <taxon>Eukaryota</taxon>
        <taxon>Metazoa</taxon>
        <taxon>Chordata</taxon>
        <taxon>Craniata</taxon>
        <taxon>Vertebrata</taxon>
        <taxon>Euteleostomi</taxon>
        <taxon>Actinopterygii</taxon>
        <taxon>Neopterygii</taxon>
        <taxon>Teleostei</taxon>
        <taxon>Ostariophysi</taxon>
        <taxon>Cypriniformes</taxon>
        <taxon>Cyprinidae</taxon>
        <taxon>Cyprininae</taxon>
        <taxon>Cyprinus</taxon>
    </lineage>
</organism>
<dbReference type="InterPro" id="IPR015943">
    <property type="entry name" value="WD40/YVTN_repeat-like_dom_sf"/>
</dbReference>
<feature type="region of interest" description="Disordered" evidence="5">
    <location>
        <begin position="2426"/>
        <end position="2457"/>
    </location>
</feature>
<dbReference type="InterPro" id="IPR052208">
    <property type="entry name" value="DmX-like/RAVE_component"/>
</dbReference>
<feature type="repeat" description="WD" evidence="4">
    <location>
        <begin position="2856"/>
        <end position="2897"/>
    </location>
</feature>
<dbReference type="SMART" id="SM00320">
    <property type="entry name" value="WD40"/>
    <property type="match status" value="10"/>
</dbReference>
<feature type="compositionally biased region" description="Low complexity" evidence="5">
    <location>
        <begin position="465"/>
        <end position="474"/>
    </location>
</feature>
<evidence type="ECO:0000259" key="6">
    <source>
        <dbReference type="Pfam" id="PF12234"/>
    </source>
</evidence>
<dbReference type="InterPro" id="IPR001680">
    <property type="entry name" value="WD40_rpt"/>
</dbReference>
<evidence type="ECO:0000256" key="5">
    <source>
        <dbReference type="SAM" id="MobiDB-lite"/>
    </source>
</evidence>
<feature type="region of interest" description="Disordered" evidence="5">
    <location>
        <begin position="1898"/>
        <end position="1922"/>
    </location>
</feature>
<feature type="compositionally biased region" description="Acidic residues" evidence="5">
    <location>
        <begin position="2428"/>
        <end position="2445"/>
    </location>
</feature>
<dbReference type="SUPFAM" id="SSF50978">
    <property type="entry name" value="WD40 repeat-like"/>
    <property type="match status" value="2"/>
</dbReference>
<dbReference type="Pfam" id="PF12234">
    <property type="entry name" value="Rav1p_C"/>
    <property type="match status" value="1"/>
</dbReference>
<evidence type="ECO:0000313" key="8">
    <source>
        <dbReference type="Proteomes" id="UP000694700"/>
    </source>
</evidence>
<dbReference type="PANTHER" id="PTHR13950:SF13">
    <property type="entry name" value="DMX-LIKE PROTEIN 2"/>
    <property type="match status" value="1"/>
</dbReference>
<dbReference type="InterPro" id="IPR022033">
    <property type="entry name" value="Rav1p_C"/>
</dbReference>
<dbReference type="InterPro" id="IPR036322">
    <property type="entry name" value="WD40_repeat_dom_sf"/>
</dbReference>
<evidence type="ECO:0000256" key="2">
    <source>
        <dbReference type="ARBA" id="ARBA00022574"/>
    </source>
</evidence>
<reference evidence="7" key="1">
    <citation type="submission" date="2025-08" db="UniProtKB">
        <authorList>
            <consortium name="Ensembl"/>
        </authorList>
    </citation>
    <scope>IDENTIFICATION</scope>
</reference>
<sequence length="2954" mass="327342">MHLHQVLTGAVNPGDCCYSVGSVHDIPFTAYGSGCDIVILASDFECVQIIPGAQNGNIQVGCVECSQQLGRIAASYGNTVCIFEPIASNPNKRHKQLNYQWQKTGQFFLNAITYNLAWDPQGNRILAATECLQLWAPPTSDTLIEEEDSQLNDDTAHEIILNDWKCVWQCRTAAAVQITQWSPDGEYFATAGKDDCLLKVWYPTTGWKSAVVMPDVTDKKIPAVHFSFVYLAHPRMVTGFSWRKTSKYMPKGSVCNVLLTSCADGICRLWSETLLPEDSLLGGQISENSTSFSSSLPNIAQKDKIQHALESIHHLKHLRRGRRRSSALVAHTELLPSQLGSHETHRHISHHANALCHFHISASINPNTDIPAALAGSGLFSEDISGGFMVHWLNNKDLSFTTSMDLFMQLLRKLSEQHLEQPTEDFELDLMLKVVKNISWDLDEMSDKGSSEHEEGDQEGSTKASSPGSSSSVPLPSVLLDRKLDALILEWNKSPDMLFTIHPLDGSFLVWHVKYLDEFIPGIFRQVQVSFSSRIPVAFPTGDANSLSKNIMMYTCTFMDQENCNALEDKRSERRVPQSASASAGLSAFGHSLTAVIGPAVMMVSKHIDGSLNQWAVTFAEKSAFSNVLTVSHKFRYCGHRFHLNDLACHTVLPLLLTSSHHNALLTPPSGSGSIDGDQNGGVALQPTRPMRGVPCKQLRNAATRTFHDPNAIYSELILWRVDHIGPLSCTGGVSELARINSLHTSAFSNVAWLPTLVPSSVLGSYCNSASACFVASDGKNLRLYQAVVDARKLLDELSDPETSKLVGEVFNIVSQQSTARPGCIIELDVITNQCGSNTQLLHVFQEDFILGYKPHEDIPDFSSTSVPSYQPPPFSEKFYLVVIEKDANQNSVLQMWHLHLRSVQACVGAYDNQLTVPLSQNYGDSSPDTTPAHSQLPRSSSSANLQSASKLILSSKLVYSQRLDLPPGVELISATPSAGHLSSSSIYPVCLAPYLIVTTCSDGRVRFWHCRVDMELSAPHPEETRSYRWEQWSLLKEEEDIDSSVCVAGRPVAVSCSYTGRLAVSFKQMSPENEGGMPQDFSMLVSIYECESTGGSEWVLEQTIHLDDFSKPVKTLDPCVSVDSNLVVYSKSDLFVTKDSPNIKHFVHLDWLSKEDGSHILTVGVGSNILMYGRISGVVTEQTGVKDGMAVTLPLGGSIKQGIRSRWVLLRSVNLVSSVDGTPSLPVSLSWVRDGILVVGMDCEMQVFAQWRQDEKPGDSDNNIISSPEGIGGRTVSVSNEGRARSKSVFEGSAGIDDAFRPPAVIQDGGLFEAAHSLSPTLPQYHPTQLLELMDLGRVRRAKAILAHLVKCIAGEVAVVRDVEAGEGGARRHLSRTISVTGSTAKDIIVAGRDGGRDYTEINSIPPLPLYALLSADQDTSYKMGEEAGKGADRETQKQPEDQYSDLFQVQTVTTDDFVSFAAEKPEKKSRVINLSQYGPTYFGPEHAQVLSSHLMHSSLPGLTRLEQMFLVALADTVATTSAEVAGPTDKQYTGGDALDECGLRYLLAMRLHTCLLTSLPPLYRMQLLHQGVSTCHFAWAFHSEAEEEMLNMIPAMQRGDPQWSELRAVGAGWWVRNINTLRRMVEKVAKAAFQRHSDPLDAALFYLAMKKKAVLWGLFRSQHDEKMTQFFSHNFSEDRWRKAALKNAFSLLGKQRFEQSAAFFLLAGSLKDAIEVCLEKMEDIQLAMIVARLYEADYESSSTCQGILYEKVLGCNRDGSGFSCTKLHPDPFLRSIAYWIMKDYTRALDTLLEQIYKEDDQNPDVLVKSCNPVVFSFYNYLRAHPLIIRRHFAKPEASGVAVGITSERNCADEINLIERKLFFTTANAHFKVGCPLLALEVLSKIPKVTKKASSLSKGSSVANVSAPQPQENGGKASDLAWGTESSAGLDWSQPMVKMEDEGLQLDWGYDKEEDEDEEGGLTMKKPEVEDEDAKKPSKSAAVQREDSKGESEVDVIAEQLKFRACLKILMTELRTLATGYEVDGGKLRFQLYNWLEKEIEAMHYICNYKVYKWGDDAALDLEDSQIRGEAGAYERHQMERRRLQAKQLHAERRKSWLRENQALLRVFLSYCSLHGAKGGGVTSVRMELLFLLQESQQEMTVKQLQSPLPLPTTLPLLSASIAPTKTVIANPVLHLRNHIHDILYTIVQMEAPPHPDVLDDRVNALHTLAASLSACIYQSLCDSHSYSSQSETNQFTGMVYQGLLLSDRRRLRTESIEEHATPTSAPAQWPGVSSLISLLACAQGDDQIRLNVMLCEAVVAVYLSLLIHGLGTHSGNELFRLAAHPLNNRMWAAVFGGGAKLIVRPKRPPEITPAPPAEDVDRQRRRFNMRMLVPGRPVKETPATPPPIPVERPTYKEKFIPPELSMWDYFVAKPFLPLSDSGALYDSDESGGSDNEDDDDDAFLSDTQMTEHSDPNSYSWSLIRLVMVKLALHNVKTFLPLTGLDFTELPVTSPLANAMLKTLENWEQILLEKMNKFDSPPPNYINTFPTDLSAGGGPAILRHKAMLEPDNTPFKCHRLSFPARRLWHFLVKQEVLQETLIRYIFTKKRKQSEVEADMGYPGGKAKIIHKESDIIMAFAINKANTNELVLASTHDVQEVDVSSLLAAQPYTWIGEDFDKESRSSDDVDYRSSHTNIAQASASPFAPQQMAASSSMPWLGSGQTSMGASVIMKRNLNNVKRMTSHPIYQYYMTGAQDGSVRMFEWNRPQQLICFRQAGNARVTRLYFNSQGNKCGVADGEGFLSLWQVNQTSSNPKPYLSWQCHSKSCSDFAFITSSSLIATAGQSNDGRNVCLWDTLISPSNSMIHGEQLLHTFQAHDSTIKAMAMDSTEDFFVTGSAEGNMKVWKLAGHGLMHSFSTEHAKQSIFRNIGAGVMKIETCPGNRIFTCGADGTLKMRVLPDRCNIPASIFQIL</sequence>
<evidence type="ECO:0000256" key="3">
    <source>
        <dbReference type="ARBA" id="ARBA00022737"/>
    </source>
</evidence>
<feature type="compositionally biased region" description="Basic and acidic residues" evidence="5">
    <location>
        <begin position="1966"/>
        <end position="1977"/>
    </location>
</feature>
<evidence type="ECO:0000256" key="4">
    <source>
        <dbReference type="PROSITE-ProRule" id="PRU00221"/>
    </source>
</evidence>
<feature type="compositionally biased region" description="Polar residues" evidence="5">
    <location>
        <begin position="1898"/>
        <end position="1913"/>
    </location>
</feature>
<feature type="domain" description="RAVE complex protein Rav1 C-terminal" evidence="6">
    <location>
        <begin position="1475"/>
        <end position="1881"/>
    </location>
</feature>
<protein>
    <submittedName>
        <fullName evidence="7">Dmx-like 2</fullName>
    </submittedName>
</protein>
<name>A0A8C1VS40_CYPCA</name>
<feature type="region of interest" description="Disordered" evidence="5">
    <location>
        <begin position="1954"/>
        <end position="1992"/>
    </location>
</feature>
<dbReference type="GO" id="GO:0007035">
    <property type="term" value="P:vacuolar acidification"/>
    <property type="evidence" value="ECO:0007669"/>
    <property type="project" value="TreeGrafter"/>
</dbReference>
<keyword evidence="3" id="KW-0677">Repeat</keyword>
<dbReference type="Pfam" id="PF00400">
    <property type="entry name" value="WD40"/>
    <property type="match status" value="2"/>
</dbReference>
<accession>A0A8C1VS40</accession>
<dbReference type="PROSITE" id="PS50294">
    <property type="entry name" value="WD_REPEATS_REGION"/>
    <property type="match status" value="1"/>
</dbReference>
<feature type="region of interest" description="Disordered" evidence="5">
    <location>
        <begin position="920"/>
        <end position="943"/>
    </location>
</feature>
<evidence type="ECO:0000313" key="7">
    <source>
        <dbReference type="Ensembl" id="ENSCCRP00015055401.1"/>
    </source>
</evidence>